<protein>
    <submittedName>
        <fullName evidence="1">Uncharacterized protein</fullName>
    </submittedName>
</protein>
<name>A0ACC1BVU8_9ROSI</name>
<dbReference type="EMBL" id="CM047899">
    <property type="protein sequence ID" value="KAJ0103233.1"/>
    <property type="molecule type" value="Genomic_DNA"/>
</dbReference>
<evidence type="ECO:0000313" key="2">
    <source>
        <dbReference type="Proteomes" id="UP001164250"/>
    </source>
</evidence>
<keyword evidence="2" id="KW-1185">Reference proteome</keyword>
<organism evidence="1 2">
    <name type="scientific">Pistacia atlantica</name>
    <dbReference type="NCBI Taxonomy" id="434234"/>
    <lineage>
        <taxon>Eukaryota</taxon>
        <taxon>Viridiplantae</taxon>
        <taxon>Streptophyta</taxon>
        <taxon>Embryophyta</taxon>
        <taxon>Tracheophyta</taxon>
        <taxon>Spermatophyta</taxon>
        <taxon>Magnoliopsida</taxon>
        <taxon>eudicotyledons</taxon>
        <taxon>Gunneridae</taxon>
        <taxon>Pentapetalae</taxon>
        <taxon>rosids</taxon>
        <taxon>malvids</taxon>
        <taxon>Sapindales</taxon>
        <taxon>Anacardiaceae</taxon>
        <taxon>Pistacia</taxon>
    </lineage>
</organism>
<gene>
    <name evidence="1" type="ORF">Patl1_03923</name>
</gene>
<sequence length="313" mass="34514">MDYHIRFFLVRTILAQLATHLCFILRSMDTLKKQHPFSGLEGLNGLKKIAERLEEKIHTTATSQTDYLRKISLKMCSIDSKSQNPKSNSLPSNTAGNSNNPQNKEGLSGLKEIAERLEDKIYTGAISQMCSMDSKSQNPMSNSLPSNTTGNSNNPSDKEGFNGLKEITERLENKIYIAATSQTDYLQKISLKMCSMDSKSQNPMSNSLPSNTAGNSNNPPDKEGLNGLKEIVERLEDKIYIGATSQTDYLRKISLKMCSMDSKSQNPMSNSLPSNTAGNSNNPPDKEGLNGLKEIAGRLEDKIYIGATSQVKF</sequence>
<comment type="caution">
    <text evidence="1">The sequence shown here is derived from an EMBL/GenBank/DDBJ whole genome shotgun (WGS) entry which is preliminary data.</text>
</comment>
<reference evidence="2" key="1">
    <citation type="journal article" date="2023" name="G3 (Bethesda)">
        <title>Genome assembly and association tests identify interacting loci associated with vigor, precocity, and sex in interspecific pistachio rootstocks.</title>
        <authorList>
            <person name="Palmer W."/>
            <person name="Jacygrad E."/>
            <person name="Sagayaradj S."/>
            <person name="Cavanaugh K."/>
            <person name="Han R."/>
            <person name="Bertier L."/>
            <person name="Beede B."/>
            <person name="Kafkas S."/>
            <person name="Golino D."/>
            <person name="Preece J."/>
            <person name="Michelmore R."/>
        </authorList>
    </citation>
    <scope>NUCLEOTIDE SEQUENCE [LARGE SCALE GENOMIC DNA]</scope>
</reference>
<proteinExistence type="predicted"/>
<evidence type="ECO:0000313" key="1">
    <source>
        <dbReference type="EMBL" id="KAJ0103233.1"/>
    </source>
</evidence>
<dbReference type="Proteomes" id="UP001164250">
    <property type="component" value="Chromosome 3"/>
</dbReference>
<accession>A0ACC1BVU8</accession>